<reference evidence="1" key="1">
    <citation type="submission" date="2018-05" db="EMBL/GenBank/DDBJ databases">
        <authorList>
            <person name="Lanie J.A."/>
            <person name="Ng W.-L."/>
            <person name="Kazmierczak K.M."/>
            <person name="Andrzejewski T.M."/>
            <person name="Davidsen T.M."/>
            <person name="Wayne K.J."/>
            <person name="Tettelin H."/>
            <person name="Glass J.I."/>
            <person name="Rusch D."/>
            <person name="Podicherti R."/>
            <person name="Tsui H.-C.T."/>
            <person name="Winkler M.E."/>
        </authorList>
    </citation>
    <scope>NUCLEOTIDE SEQUENCE</scope>
</reference>
<evidence type="ECO:0000313" key="1">
    <source>
        <dbReference type="EMBL" id="SVB96445.1"/>
    </source>
</evidence>
<gene>
    <name evidence="1" type="ORF">METZ01_LOCUS249299</name>
</gene>
<name>A0A382IAS5_9ZZZZ</name>
<dbReference type="InterPro" id="IPR010298">
    <property type="entry name" value="YacP-like"/>
</dbReference>
<dbReference type="Pfam" id="PF05991">
    <property type="entry name" value="NYN_YacP"/>
    <property type="match status" value="1"/>
</dbReference>
<dbReference type="PANTHER" id="PTHR34547">
    <property type="entry name" value="YACP-LIKE NYN DOMAIN PROTEIN"/>
    <property type="match status" value="1"/>
</dbReference>
<sequence>MGIVRVLVDGYSLLHHWPELAPGRARHSFHARDALVAALTQYQDSSGTPVTLIFDGGGAPPDTPKNETAKEGIEVLFSKKGQTADQIIERVAHLMKPYGEVLAVTNDYAERETVISLGGSACSCENFLEILDDTVGDMHVGVAQHNKRERKGYRRAD</sequence>
<evidence type="ECO:0008006" key="2">
    <source>
        <dbReference type="Google" id="ProtNLM"/>
    </source>
</evidence>
<dbReference type="EMBL" id="UINC01066097">
    <property type="protein sequence ID" value="SVB96445.1"/>
    <property type="molecule type" value="Genomic_DNA"/>
</dbReference>
<proteinExistence type="predicted"/>
<dbReference type="PANTHER" id="PTHR34547:SF1">
    <property type="entry name" value="YACP-LIKE NYN DOMAIN PROTEIN"/>
    <property type="match status" value="1"/>
</dbReference>
<protein>
    <recommendedName>
        <fullName evidence="2">NYN domain-containing protein</fullName>
    </recommendedName>
</protein>
<dbReference type="AlphaFoldDB" id="A0A382IAS5"/>
<accession>A0A382IAS5</accession>
<organism evidence="1">
    <name type="scientific">marine metagenome</name>
    <dbReference type="NCBI Taxonomy" id="408172"/>
    <lineage>
        <taxon>unclassified sequences</taxon>
        <taxon>metagenomes</taxon>
        <taxon>ecological metagenomes</taxon>
    </lineage>
</organism>